<evidence type="ECO:0000256" key="9">
    <source>
        <dbReference type="SAM" id="MobiDB-lite"/>
    </source>
</evidence>
<feature type="active site" description="Proton acceptor" evidence="5">
    <location>
        <position position="404"/>
    </location>
</feature>
<dbReference type="GO" id="GO:0008081">
    <property type="term" value="F:phosphoric diester hydrolase activity"/>
    <property type="evidence" value="ECO:0007669"/>
    <property type="project" value="TreeGrafter"/>
</dbReference>
<feature type="active site" description="Proton donor/acceptor" evidence="5">
    <location>
        <position position="304"/>
    </location>
</feature>
<evidence type="ECO:0000256" key="1">
    <source>
        <dbReference type="ARBA" id="ARBA00007092"/>
    </source>
</evidence>
<keyword evidence="2 6" id="KW-0479">Metal-binding</keyword>
<dbReference type="InterPro" id="IPR036691">
    <property type="entry name" value="Endo/exonu/phosph_ase_sf"/>
</dbReference>
<dbReference type="CDD" id="cd09087">
    <property type="entry name" value="Ape1-like_AP-endo"/>
    <property type="match status" value="1"/>
</dbReference>
<dbReference type="Pfam" id="PF03372">
    <property type="entry name" value="Exo_endo_phos"/>
    <property type="match status" value="1"/>
</dbReference>
<feature type="binding site" evidence="6">
    <location>
        <position position="184"/>
    </location>
    <ligand>
        <name>Mg(2+)</name>
        <dbReference type="ChEBI" id="CHEBI:18420"/>
        <label>1</label>
    </ligand>
</feature>
<evidence type="ECO:0000256" key="2">
    <source>
        <dbReference type="ARBA" id="ARBA00022723"/>
    </source>
</evidence>
<dbReference type="GO" id="GO:0006284">
    <property type="term" value="P:base-excision repair"/>
    <property type="evidence" value="ECO:0007669"/>
    <property type="project" value="TreeGrafter"/>
</dbReference>
<comment type="caution">
    <text evidence="11">The sequence shown here is derived from an EMBL/GenBank/DDBJ whole genome shotgun (WGS) entry which is preliminary data.</text>
</comment>
<dbReference type="GO" id="GO:0046872">
    <property type="term" value="F:metal ion binding"/>
    <property type="evidence" value="ECO:0007669"/>
    <property type="project" value="UniProtKB-KW"/>
</dbReference>
<feature type="compositionally biased region" description="Low complexity" evidence="9">
    <location>
        <begin position="7"/>
        <end position="25"/>
    </location>
</feature>
<dbReference type="Proteomes" id="UP000444721">
    <property type="component" value="Unassembled WGS sequence"/>
</dbReference>
<dbReference type="EMBL" id="VFQX01000019">
    <property type="protein sequence ID" value="KAF0980157.1"/>
    <property type="molecule type" value="Genomic_DNA"/>
</dbReference>
<dbReference type="InterPro" id="IPR005135">
    <property type="entry name" value="Endo/exonuclease/phosphatase"/>
</dbReference>
<feature type="site" description="Interaction with DNA substrate" evidence="7">
    <location>
        <position position="404"/>
    </location>
</feature>
<evidence type="ECO:0000256" key="4">
    <source>
        <dbReference type="ARBA" id="ARBA00022842"/>
    </source>
</evidence>
<organism evidence="11 12">
    <name type="scientific">Naegleria fowleri</name>
    <name type="common">Brain eating amoeba</name>
    <dbReference type="NCBI Taxonomy" id="5763"/>
    <lineage>
        <taxon>Eukaryota</taxon>
        <taxon>Discoba</taxon>
        <taxon>Heterolobosea</taxon>
        <taxon>Tetramitia</taxon>
        <taxon>Eutetramitia</taxon>
        <taxon>Vahlkampfiidae</taxon>
        <taxon>Naegleria</taxon>
    </lineage>
</organism>
<dbReference type="VEuPathDB" id="AmoebaDB:NF0070710"/>
<feature type="binding site" evidence="6">
    <location>
        <position position="404"/>
    </location>
    <ligand>
        <name>Mg(2+)</name>
        <dbReference type="ChEBI" id="CHEBI:18420"/>
        <label>1</label>
    </ligand>
</feature>
<keyword evidence="3" id="KW-0378">Hydrolase</keyword>
<dbReference type="GeneID" id="68120586"/>
<evidence type="ECO:0000256" key="7">
    <source>
        <dbReference type="PIRSR" id="PIRSR604808-3"/>
    </source>
</evidence>
<dbReference type="InterPro" id="IPR004808">
    <property type="entry name" value="AP_endonuc_1"/>
</dbReference>
<dbReference type="SUPFAM" id="SSF56219">
    <property type="entry name" value="DNase I-like"/>
    <property type="match status" value="1"/>
</dbReference>
<evidence type="ECO:0000256" key="6">
    <source>
        <dbReference type="PIRSR" id="PIRSR604808-2"/>
    </source>
</evidence>
<proteinExistence type="inferred from homology"/>
<dbReference type="AlphaFoldDB" id="A0A6A5BSI8"/>
<dbReference type="RefSeq" id="XP_044564870.1">
    <property type="nucleotide sequence ID" value="XM_044703994.1"/>
</dbReference>
<keyword evidence="12" id="KW-1185">Reference proteome</keyword>
<evidence type="ECO:0000256" key="8">
    <source>
        <dbReference type="RuleBase" id="RU362131"/>
    </source>
</evidence>
<dbReference type="PANTHER" id="PTHR22748">
    <property type="entry name" value="AP ENDONUCLEASE"/>
    <property type="match status" value="1"/>
</dbReference>
<dbReference type="GO" id="GO:0005634">
    <property type="term" value="C:nucleus"/>
    <property type="evidence" value="ECO:0007669"/>
    <property type="project" value="TreeGrafter"/>
</dbReference>
<dbReference type="Gene3D" id="3.60.10.10">
    <property type="entry name" value="Endonuclease/exonuclease/phosphatase"/>
    <property type="match status" value="1"/>
</dbReference>
<dbReference type="OrthoDB" id="498125at2759"/>
<dbReference type="NCBIfam" id="TIGR00633">
    <property type="entry name" value="xth"/>
    <property type="match status" value="1"/>
</dbReference>
<evidence type="ECO:0000259" key="10">
    <source>
        <dbReference type="Pfam" id="PF03372"/>
    </source>
</evidence>
<evidence type="ECO:0000313" key="11">
    <source>
        <dbReference type="EMBL" id="KAF0980157.1"/>
    </source>
</evidence>
<comment type="cofactor">
    <cofactor evidence="6 8">
        <name>Mg(2+)</name>
        <dbReference type="ChEBI" id="CHEBI:18420"/>
    </cofactor>
    <cofactor evidence="6 8">
        <name>Mn(2+)</name>
        <dbReference type="ChEBI" id="CHEBI:29035"/>
    </cofactor>
    <text evidence="6 8">Probably binds two magnesium or manganese ions per subunit.</text>
</comment>
<dbReference type="GO" id="GO:0008311">
    <property type="term" value="F:double-stranded DNA 3'-5' DNA exonuclease activity"/>
    <property type="evidence" value="ECO:0007669"/>
    <property type="project" value="TreeGrafter"/>
</dbReference>
<dbReference type="GO" id="GO:0003906">
    <property type="term" value="F:DNA-(apurinic or apyrimidinic site) endonuclease activity"/>
    <property type="evidence" value="ECO:0007669"/>
    <property type="project" value="TreeGrafter"/>
</dbReference>
<feature type="binding site" evidence="6">
    <location>
        <position position="306"/>
    </location>
    <ligand>
        <name>Mg(2+)</name>
        <dbReference type="ChEBI" id="CHEBI:18420"/>
        <label>1</label>
    </ligand>
</feature>
<dbReference type="EC" id="3.1.-.-" evidence="8"/>
<evidence type="ECO:0000313" key="12">
    <source>
        <dbReference type="Proteomes" id="UP000444721"/>
    </source>
</evidence>
<keyword evidence="8" id="KW-0234">DNA repair</keyword>
<keyword evidence="4 6" id="KW-0460">Magnesium</keyword>
<evidence type="ECO:0000256" key="3">
    <source>
        <dbReference type="ARBA" id="ARBA00022801"/>
    </source>
</evidence>
<dbReference type="PANTHER" id="PTHR22748:SF6">
    <property type="entry name" value="DNA-(APURINIC OR APYRIMIDINIC SITE) ENDONUCLEASE"/>
    <property type="match status" value="1"/>
</dbReference>
<keyword evidence="8" id="KW-0227">DNA damage</keyword>
<feature type="site" description="Transition state stabilizer" evidence="7">
    <location>
        <position position="306"/>
    </location>
</feature>
<dbReference type="PROSITE" id="PS51435">
    <property type="entry name" value="AP_NUCLEASE_F1_4"/>
    <property type="match status" value="1"/>
</dbReference>
<comment type="similarity">
    <text evidence="1 8">Belongs to the DNA repair enzymes AP/ExoA family.</text>
</comment>
<dbReference type="VEuPathDB" id="AmoebaDB:FDP41_013371"/>
<feature type="binding site" evidence="6">
    <location>
        <position position="153"/>
    </location>
    <ligand>
        <name>Mg(2+)</name>
        <dbReference type="ChEBI" id="CHEBI:18420"/>
        <label>1</label>
    </ligand>
</feature>
<feature type="domain" description="Endonuclease/exonuclease/phosphatase" evidence="10">
    <location>
        <begin position="150"/>
        <end position="404"/>
    </location>
</feature>
<feature type="binding site" evidence="6">
    <location>
        <position position="403"/>
    </location>
    <ligand>
        <name>Mg(2+)</name>
        <dbReference type="ChEBI" id="CHEBI:18420"/>
        <label>1</label>
    </ligand>
</feature>
<evidence type="ECO:0000256" key="5">
    <source>
        <dbReference type="PIRSR" id="PIRSR604808-1"/>
    </source>
</evidence>
<accession>A0A6A5BSI8</accession>
<feature type="active site" evidence="5">
    <location>
        <position position="264"/>
    </location>
</feature>
<feature type="site" description="Important for catalytic activity" evidence="7">
    <location>
        <position position="378"/>
    </location>
</feature>
<dbReference type="VEuPathDB" id="AmoebaDB:NfTy_029430"/>
<reference evidence="11 12" key="1">
    <citation type="journal article" date="2019" name="Sci. Rep.">
        <title>Nanopore sequencing improves the draft genome of the human pathogenic amoeba Naegleria fowleri.</title>
        <authorList>
            <person name="Liechti N."/>
            <person name="Schurch N."/>
            <person name="Bruggmann R."/>
            <person name="Wittwer M."/>
        </authorList>
    </citation>
    <scope>NUCLEOTIDE SEQUENCE [LARGE SCALE GENOMIC DNA]</scope>
    <source>
        <strain evidence="11 12">ATCC 30894</strain>
    </source>
</reference>
<name>A0A6A5BSI8_NAEFO</name>
<feature type="binding site" evidence="6">
    <location>
        <position position="304"/>
    </location>
    <ligand>
        <name>Mg(2+)</name>
        <dbReference type="ChEBI" id="CHEBI:18420"/>
        <label>1</label>
    </ligand>
</feature>
<protein>
    <recommendedName>
        <fullName evidence="8">DNA-(apurinic or apyrimidinic site) endonuclease</fullName>
        <ecNumber evidence="8">3.1.-.-</ecNumber>
    </recommendedName>
</protein>
<sequence>MKRKLNSVSGSSNAAGKGSSSSGSAPTATFKGPKKPMKQSRLNFGTVLVIKKEPSSSDGEDSEKAQTNNMKNNDVVVVLDEEGEQSENSILESNKHLPNSIGILSATSSNMLSRFSNSLESINSSSSFSELSTILGTDHPYDTNKQFKFISWNVNGISAIVRKQPNYLKRIFENEMPICVCLQETKLSTDIKIADMQKFHFKGYESHFNTSEAKKGYSGTAVYILKKSPYRVLRVKFGIGIEKHDQEGRCITVEFDKFYLVNTYCPNSGQNLERLEYRTKEWDVDLLKYFEKLEKKKPVIWTGDLNVALTPIDIYNPEGNEKCACYTPQERASTPIVTKTNPPFIDAFRLIHGSKKFCYTYYGYRNNKRDKKEGCRIDYFICSESLKPFIEDCYILDDYYGSDHLPIGLILSNGSSCSLNSNSTVDVDLQTTTL</sequence>
<gene>
    <name evidence="11" type="ORF">FDP41_013371</name>
</gene>
<feature type="region of interest" description="Disordered" evidence="9">
    <location>
        <begin position="1"/>
        <end position="70"/>
    </location>
</feature>
<dbReference type="NCBIfam" id="TIGR00195">
    <property type="entry name" value="exoDNase_III"/>
    <property type="match status" value="1"/>
</dbReference>
<keyword evidence="6" id="KW-0464">Manganese</keyword>